<dbReference type="GO" id="GO:0003677">
    <property type="term" value="F:DNA binding"/>
    <property type="evidence" value="ECO:0007669"/>
    <property type="project" value="UniProtKB-KW"/>
</dbReference>
<dbReference type="InterPro" id="IPR018541">
    <property type="entry name" value="Ftsk_gamma"/>
</dbReference>
<proteinExistence type="inferred from homology"/>
<accession>A0A0G0WN48</accession>
<dbReference type="PANTHER" id="PTHR22683:SF41">
    <property type="entry name" value="DNA TRANSLOCASE FTSK"/>
    <property type="match status" value="1"/>
</dbReference>
<dbReference type="InterPro" id="IPR003593">
    <property type="entry name" value="AAA+_ATPase"/>
</dbReference>
<dbReference type="SMART" id="SM00843">
    <property type="entry name" value="Ftsk_gamma"/>
    <property type="match status" value="1"/>
</dbReference>
<evidence type="ECO:0000259" key="7">
    <source>
        <dbReference type="PROSITE" id="PS50901"/>
    </source>
</evidence>
<evidence type="ECO:0000256" key="5">
    <source>
        <dbReference type="PROSITE-ProRule" id="PRU00289"/>
    </source>
</evidence>
<feature type="domain" description="FtsK" evidence="7">
    <location>
        <begin position="362"/>
        <end position="549"/>
    </location>
</feature>
<dbReference type="InterPro" id="IPR050206">
    <property type="entry name" value="FtsK/SpoIIIE/SftA"/>
</dbReference>
<name>A0A0G0WN48_9BACT</name>
<gene>
    <name evidence="8" type="ORF">UU67_C0005G0010</name>
</gene>
<dbReference type="PROSITE" id="PS50901">
    <property type="entry name" value="FTSK"/>
    <property type="match status" value="1"/>
</dbReference>
<feature type="transmembrane region" description="Helical" evidence="6">
    <location>
        <begin position="20"/>
        <end position="37"/>
    </location>
</feature>
<feature type="transmembrane region" description="Helical" evidence="6">
    <location>
        <begin position="57"/>
        <end position="75"/>
    </location>
</feature>
<dbReference type="PATRIC" id="fig|1618429.3.peg.166"/>
<dbReference type="Pfam" id="PF09397">
    <property type="entry name" value="FtsK_gamma"/>
    <property type="match status" value="1"/>
</dbReference>
<reference evidence="8 9" key="1">
    <citation type="journal article" date="2015" name="Nature">
        <title>rRNA introns, odd ribosomes, and small enigmatic genomes across a large radiation of phyla.</title>
        <authorList>
            <person name="Brown C.T."/>
            <person name="Hug L.A."/>
            <person name="Thomas B.C."/>
            <person name="Sharon I."/>
            <person name="Castelle C.J."/>
            <person name="Singh A."/>
            <person name="Wilkins M.J."/>
            <person name="Williams K.H."/>
            <person name="Banfield J.F."/>
        </authorList>
    </citation>
    <scope>NUCLEOTIDE SEQUENCE [LARGE SCALE GENOMIC DNA]</scope>
</reference>
<evidence type="ECO:0000313" key="8">
    <source>
        <dbReference type="EMBL" id="KKS14205.1"/>
    </source>
</evidence>
<dbReference type="SUPFAM" id="SSF52540">
    <property type="entry name" value="P-loop containing nucleoside triphosphate hydrolases"/>
    <property type="match status" value="1"/>
</dbReference>
<feature type="binding site" evidence="5">
    <location>
        <begin position="379"/>
        <end position="386"/>
    </location>
    <ligand>
        <name>ATP</name>
        <dbReference type="ChEBI" id="CHEBI:30616"/>
    </ligand>
</feature>
<dbReference type="Gene3D" id="1.10.10.10">
    <property type="entry name" value="Winged helix-like DNA-binding domain superfamily/Winged helix DNA-binding domain"/>
    <property type="match status" value="1"/>
</dbReference>
<dbReference type="InterPro" id="IPR002543">
    <property type="entry name" value="FtsK_dom"/>
</dbReference>
<dbReference type="InterPro" id="IPR036388">
    <property type="entry name" value="WH-like_DNA-bd_sf"/>
</dbReference>
<keyword evidence="4" id="KW-0238">DNA-binding</keyword>
<comment type="similarity">
    <text evidence="1">Belongs to the FtsK/SpoIIIE/SftA family.</text>
</comment>
<evidence type="ECO:0000256" key="1">
    <source>
        <dbReference type="ARBA" id="ARBA00006474"/>
    </source>
</evidence>
<dbReference type="Gene3D" id="3.30.980.40">
    <property type="match status" value="1"/>
</dbReference>
<evidence type="ECO:0000256" key="6">
    <source>
        <dbReference type="SAM" id="Phobius"/>
    </source>
</evidence>
<evidence type="ECO:0000256" key="3">
    <source>
        <dbReference type="ARBA" id="ARBA00022840"/>
    </source>
</evidence>
<keyword evidence="8" id="KW-0132">Cell division</keyword>
<feature type="transmembrane region" description="Helical" evidence="6">
    <location>
        <begin position="125"/>
        <end position="146"/>
    </location>
</feature>
<keyword evidence="2 5" id="KW-0547">Nucleotide-binding</keyword>
<dbReference type="Pfam" id="PF17854">
    <property type="entry name" value="FtsK_alpha"/>
    <property type="match status" value="1"/>
</dbReference>
<protein>
    <submittedName>
        <fullName evidence="8">Cell division FtsK/SpoIIIE</fullName>
    </submittedName>
</protein>
<dbReference type="Pfam" id="PF01580">
    <property type="entry name" value="FtsK_SpoIIIE"/>
    <property type="match status" value="1"/>
</dbReference>
<organism evidence="8 9">
    <name type="scientific">Candidatus Daviesbacteria bacterium GW2011_GWB1_41_5</name>
    <dbReference type="NCBI Taxonomy" id="1618429"/>
    <lineage>
        <taxon>Bacteria</taxon>
        <taxon>Candidatus Daviesiibacteriota</taxon>
    </lineage>
</organism>
<dbReference type="SMART" id="SM00382">
    <property type="entry name" value="AAA"/>
    <property type="match status" value="1"/>
</dbReference>
<dbReference type="Proteomes" id="UP000034753">
    <property type="component" value="Unassembled WGS sequence"/>
</dbReference>
<dbReference type="InterPro" id="IPR036390">
    <property type="entry name" value="WH_DNA-bd_sf"/>
</dbReference>
<keyword evidence="6" id="KW-1133">Transmembrane helix</keyword>
<keyword evidence="8" id="KW-0131">Cell cycle</keyword>
<keyword evidence="6" id="KW-0472">Membrane</keyword>
<comment type="caution">
    <text evidence="8">The sequence shown here is derived from an EMBL/GenBank/DDBJ whole genome shotgun (WGS) entry which is preliminary data.</text>
</comment>
<dbReference type="PANTHER" id="PTHR22683">
    <property type="entry name" value="SPORULATION PROTEIN RELATED"/>
    <property type="match status" value="1"/>
</dbReference>
<dbReference type="InterPro" id="IPR027417">
    <property type="entry name" value="P-loop_NTPase"/>
</dbReference>
<dbReference type="Gene3D" id="3.40.50.300">
    <property type="entry name" value="P-loop containing nucleotide triphosphate hydrolases"/>
    <property type="match status" value="1"/>
</dbReference>
<evidence type="ECO:0000256" key="4">
    <source>
        <dbReference type="ARBA" id="ARBA00023125"/>
    </source>
</evidence>
<dbReference type="GO" id="GO:0005524">
    <property type="term" value="F:ATP binding"/>
    <property type="evidence" value="ECO:0007669"/>
    <property type="project" value="UniProtKB-UniRule"/>
</dbReference>
<feature type="transmembrane region" description="Helical" evidence="6">
    <location>
        <begin position="87"/>
        <end position="105"/>
    </location>
</feature>
<dbReference type="CDD" id="cd01127">
    <property type="entry name" value="TrwB_TraG_TraD_VirD4"/>
    <property type="match status" value="1"/>
</dbReference>
<evidence type="ECO:0000313" key="9">
    <source>
        <dbReference type="Proteomes" id="UP000034753"/>
    </source>
</evidence>
<sequence>MSRRRSIYSLPKFKLRQRTVVTVGSLVAIIMAALSAVSLLSGTSKLAFWRDFLLENLGWTAIFAPIVFLSTGLILQRFKFVFAQANVLVGLLAIMASLSGLTAPISEARAGVLGNLLWVELSALLTPAGTIVILIGIFFVGVVVLFNTSLSQILSIFKGAADFIGNIASPLFGLARRSGSFEGRKMTMKVSGVEEKPKFSSKVIPVEEILMADSLVQNVAGQTKIWKYPSLSLLSEKAGTPADRGDVKKNAALIEKTLDSFGIQARVAEVNGGPAVTQYALEISAGTKIAKIANLQHDMALALATPTGTVRVEAPIPGKSLVGIEVPNHSLEMVGLKTILSSDEMVKHKSKLAVALGRDTSSRPVVVDIGKMPHCLVAGTTGSGKSVLINAFITSLLFRNSPEELKLILVDPKRVELANFNGIPHLLTPVITEPEKILSALKWAMAEMDRRYKLFQSVGVRNITGYNDMSGFQALPNIVIFIDELADLMMFAPVEVEDAITRIAQLARATGIHLVVATQRPSVDVITGLIKANIPCRIAFNVSSMIDSRVILDTQGAEKLLGRGDMLFLPPDASKPVRIQGVFVSDAEMNNLIKYLKALGIAPQYTTEVTEMPLGRIGGKGNGDETDDLFEEAVRTVCQYDRASASLLQRRLRVGYARAARILDELEEAGIVGTGEGSKPRDVLVKNADDYFAQRASS</sequence>
<keyword evidence="6" id="KW-0812">Transmembrane</keyword>
<dbReference type="AlphaFoldDB" id="A0A0G0WN48"/>
<keyword evidence="3 5" id="KW-0067">ATP-binding</keyword>
<dbReference type="InterPro" id="IPR041027">
    <property type="entry name" value="FtsK_alpha"/>
</dbReference>
<dbReference type="EMBL" id="LCBN01000005">
    <property type="protein sequence ID" value="KKS14205.1"/>
    <property type="molecule type" value="Genomic_DNA"/>
</dbReference>
<dbReference type="SUPFAM" id="SSF46785">
    <property type="entry name" value="Winged helix' DNA-binding domain"/>
    <property type="match status" value="1"/>
</dbReference>
<evidence type="ECO:0000256" key="2">
    <source>
        <dbReference type="ARBA" id="ARBA00022741"/>
    </source>
</evidence>
<dbReference type="GO" id="GO:0051301">
    <property type="term" value="P:cell division"/>
    <property type="evidence" value="ECO:0007669"/>
    <property type="project" value="UniProtKB-KW"/>
</dbReference>